<dbReference type="PANTHER" id="PTHR36506:SF1">
    <property type="entry name" value="PREFLAGELLIN PEPTIDASE"/>
    <property type="match status" value="1"/>
</dbReference>
<dbReference type="InterPro" id="IPR052218">
    <property type="entry name" value="Preflagellin_Peptidase"/>
</dbReference>
<dbReference type="RefSeq" id="WP_274944678.1">
    <property type="nucleotide sequence ID" value="NZ_JANWOI010000004.1"/>
</dbReference>
<keyword evidence="9" id="KW-1185">Reference proteome</keyword>
<sequence length="193" mass="20166">MDMLKVLSLTFVLAMAVVLILAAIRDSRHYIIDNKTVLTVLVLALLFHGAQALLPAESRLTPAIGANLGSALILAVIIFALTSILFALNLMGGGDVKLLTVMMIWSGPALALPFLLLTAIAGGLLSAVVLLRIKLQARGLVTRNEASPIVNPLGSSLAPCTGIAAAKVPYGLGICVGGLYVAWVLAQRLMDVM</sequence>
<evidence type="ECO:0000256" key="5">
    <source>
        <dbReference type="ARBA" id="ARBA00023136"/>
    </source>
</evidence>
<keyword evidence="5 6" id="KW-0472">Membrane</keyword>
<evidence type="ECO:0000313" key="8">
    <source>
        <dbReference type="EMBL" id="MDA5194972.1"/>
    </source>
</evidence>
<name>A0A9X3Z884_9PROT</name>
<dbReference type="AlphaFoldDB" id="A0A9X3Z884"/>
<feature type="transmembrane region" description="Helical" evidence="6">
    <location>
        <begin position="36"/>
        <end position="54"/>
    </location>
</feature>
<evidence type="ECO:0000256" key="2">
    <source>
        <dbReference type="ARBA" id="ARBA00022475"/>
    </source>
</evidence>
<gene>
    <name evidence="8" type="ORF">NYP16_13515</name>
</gene>
<dbReference type="InterPro" id="IPR000045">
    <property type="entry name" value="Prepilin_IV_endopep_pep"/>
</dbReference>
<evidence type="ECO:0000259" key="7">
    <source>
        <dbReference type="Pfam" id="PF01478"/>
    </source>
</evidence>
<feature type="transmembrane region" description="Helical" evidence="6">
    <location>
        <begin position="66"/>
        <end position="88"/>
    </location>
</feature>
<keyword evidence="8" id="KW-0378">Hydrolase</keyword>
<keyword evidence="3 6" id="KW-0812">Transmembrane</keyword>
<evidence type="ECO:0000256" key="1">
    <source>
        <dbReference type="ARBA" id="ARBA00004651"/>
    </source>
</evidence>
<evidence type="ECO:0000256" key="3">
    <source>
        <dbReference type="ARBA" id="ARBA00022692"/>
    </source>
</evidence>
<dbReference type="PANTHER" id="PTHR36506">
    <property type="entry name" value="PREFLAGELLIN PEPTIDASE"/>
    <property type="match status" value="1"/>
</dbReference>
<evidence type="ECO:0000256" key="4">
    <source>
        <dbReference type="ARBA" id="ARBA00022989"/>
    </source>
</evidence>
<comment type="caution">
    <text evidence="8">The sequence shown here is derived from an EMBL/GenBank/DDBJ whole genome shotgun (WGS) entry which is preliminary data.</text>
</comment>
<dbReference type="GO" id="GO:0004190">
    <property type="term" value="F:aspartic-type endopeptidase activity"/>
    <property type="evidence" value="ECO:0007669"/>
    <property type="project" value="UniProtKB-EC"/>
</dbReference>
<dbReference type="EMBL" id="JANWOI010000004">
    <property type="protein sequence ID" value="MDA5194972.1"/>
    <property type="molecule type" value="Genomic_DNA"/>
</dbReference>
<feature type="transmembrane region" description="Helical" evidence="6">
    <location>
        <begin position="168"/>
        <end position="186"/>
    </location>
</feature>
<keyword evidence="2" id="KW-1003">Cell membrane</keyword>
<comment type="subcellular location">
    <subcellularLocation>
        <location evidence="1">Cell membrane</location>
        <topology evidence="1">Multi-pass membrane protein</topology>
    </subcellularLocation>
</comment>
<feature type="domain" description="Prepilin type IV endopeptidase peptidase" evidence="7">
    <location>
        <begin position="14"/>
        <end position="125"/>
    </location>
</feature>
<keyword evidence="4 6" id="KW-1133">Transmembrane helix</keyword>
<feature type="transmembrane region" description="Helical" evidence="6">
    <location>
        <begin position="109"/>
        <end position="133"/>
    </location>
</feature>
<protein>
    <submittedName>
        <fullName evidence="8">Prepilin peptidase</fullName>
        <ecNumber evidence="8">3.4.23.43</ecNumber>
    </submittedName>
</protein>
<dbReference type="Proteomes" id="UP001141619">
    <property type="component" value="Unassembled WGS sequence"/>
</dbReference>
<dbReference type="Pfam" id="PF01478">
    <property type="entry name" value="Peptidase_A24"/>
    <property type="match status" value="1"/>
</dbReference>
<evidence type="ECO:0000313" key="9">
    <source>
        <dbReference type="Proteomes" id="UP001141619"/>
    </source>
</evidence>
<dbReference type="EC" id="3.4.23.43" evidence="8"/>
<proteinExistence type="predicted"/>
<feature type="transmembrane region" description="Helical" evidence="6">
    <location>
        <begin position="6"/>
        <end position="24"/>
    </location>
</feature>
<reference evidence="8" key="2">
    <citation type="journal article" date="2023" name="Syst. Appl. Microbiol.">
        <title>Govania unica gen. nov., sp. nov., a rare biosphere bacterium that represents a novel family in the class Alphaproteobacteria.</title>
        <authorList>
            <person name="Vandamme P."/>
            <person name="Peeters C."/>
            <person name="Hettiarachchi A."/>
            <person name="Cnockaert M."/>
            <person name="Carlier A."/>
        </authorList>
    </citation>
    <scope>NUCLEOTIDE SEQUENCE</scope>
    <source>
        <strain evidence="8">LMG 31809</strain>
    </source>
</reference>
<evidence type="ECO:0000256" key="6">
    <source>
        <dbReference type="SAM" id="Phobius"/>
    </source>
</evidence>
<dbReference type="Gene3D" id="1.20.120.1220">
    <property type="match status" value="1"/>
</dbReference>
<accession>A0A9X3Z884</accession>
<organism evidence="8 9">
    <name type="scientific">Govanella unica</name>
    <dbReference type="NCBI Taxonomy" id="2975056"/>
    <lineage>
        <taxon>Bacteria</taxon>
        <taxon>Pseudomonadati</taxon>
        <taxon>Pseudomonadota</taxon>
        <taxon>Alphaproteobacteria</taxon>
        <taxon>Emcibacterales</taxon>
        <taxon>Govanellaceae</taxon>
        <taxon>Govanella</taxon>
    </lineage>
</organism>
<reference evidence="8" key="1">
    <citation type="submission" date="2022-08" db="EMBL/GenBank/DDBJ databases">
        <authorList>
            <person name="Vandamme P."/>
            <person name="Hettiarachchi A."/>
            <person name="Peeters C."/>
            <person name="Cnockaert M."/>
            <person name="Carlier A."/>
        </authorList>
    </citation>
    <scope>NUCLEOTIDE SEQUENCE</scope>
    <source>
        <strain evidence="8">LMG 31809</strain>
    </source>
</reference>
<dbReference type="GO" id="GO:0005886">
    <property type="term" value="C:plasma membrane"/>
    <property type="evidence" value="ECO:0007669"/>
    <property type="project" value="UniProtKB-SubCell"/>
</dbReference>